<gene>
    <name evidence="1" type="ORF">SY83_08085</name>
</gene>
<evidence type="ECO:0000313" key="2">
    <source>
        <dbReference type="Proteomes" id="UP000076927"/>
    </source>
</evidence>
<dbReference type="EMBL" id="CP011388">
    <property type="protein sequence ID" value="ANE46237.1"/>
    <property type="molecule type" value="Genomic_DNA"/>
</dbReference>
<sequence>MGWMTSFMYFGYSKRFHLHSAKKIPDSNVFGVLWEENQRCTMTTRKKAIIITDYAGYVRENFYPENGVNLEVMVRKLRDYGVEAQITGYQDLANSTFEIKDTLILYSSSQQPDYKAYIDDILYELSKHNQVVPRYEIFRAHENKGYQELLKAAHGFSSLHCHYLATARDFLNIADQINYPVVIKKMDGSMSKNVVKADTREEAVRHVHKFTQPAQPIRYFLSKWLDQFILKKKYVNYERETDYIGRYVVQQFVPGLQEDWRVLVCGDKYYVLKRGVRKHDFRASGSGLFTFDHPPEGMLDYAKSLYTKLDSPFLSMDICKHEGGFDVFEFQGTHFGPAAIINSEHYYRQHAQGTWEKVVGKSNYSEVYIEAIISYLDHTTGFNRDAATSPG</sequence>
<protein>
    <recommendedName>
        <fullName evidence="3">ATP-grasp domain-containing protein</fullName>
    </recommendedName>
</protein>
<dbReference type="SUPFAM" id="SSF56059">
    <property type="entry name" value="Glutathione synthetase ATP-binding domain-like"/>
    <property type="match status" value="1"/>
</dbReference>
<proteinExistence type="predicted"/>
<name>A0A172TH97_9BACL</name>
<accession>A0A172TH97</accession>
<dbReference type="STRING" id="1178515.SY83_08085"/>
<keyword evidence="2" id="KW-1185">Reference proteome</keyword>
<evidence type="ECO:0008006" key="3">
    <source>
        <dbReference type="Google" id="ProtNLM"/>
    </source>
</evidence>
<dbReference type="AlphaFoldDB" id="A0A172TH97"/>
<evidence type="ECO:0000313" key="1">
    <source>
        <dbReference type="EMBL" id="ANE46237.1"/>
    </source>
</evidence>
<organism evidence="1 2">
    <name type="scientific">Paenibacillus swuensis</name>
    <dbReference type="NCBI Taxonomy" id="1178515"/>
    <lineage>
        <taxon>Bacteria</taxon>
        <taxon>Bacillati</taxon>
        <taxon>Bacillota</taxon>
        <taxon>Bacilli</taxon>
        <taxon>Bacillales</taxon>
        <taxon>Paenibacillaceae</taxon>
        <taxon>Paenibacillus</taxon>
    </lineage>
</organism>
<dbReference type="Proteomes" id="UP000076927">
    <property type="component" value="Chromosome"/>
</dbReference>
<dbReference type="Gene3D" id="3.30.470.20">
    <property type="entry name" value="ATP-grasp fold, B domain"/>
    <property type="match status" value="1"/>
</dbReference>
<reference evidence="1 2" key="1">
    <citation type="submission" date="2015-01" db="EMBL/GenBank/DDBJ databases">
        <title>Paenibacillus swuensis/DY6/whole genome sequencing.</title>
        <authorList>
            <person name="Kim M.K."/>
            <person name="Srinivasan S."/>
            <person name="Lee J.-J."/>
        </authorList>
    </citation>
    <scope>NUCLEOTIDE SEQUENCE [LARGE SCALE GENOMIC DNA]</scope>
    <source>
        <strain evidence="1 2">DY6</strain>
    </source>
</reference>
<dbReference type="KEGG" id="pswu:SY83_08085"/>